<dbReference type="PANTHER" id="PTHR13035:SF0">
    <property type="entry name" value="PROTEIN N-TERMINAL GLUTAMINE AMIDOHYDROLASE"/>
    <property type="match status" value="1"/>
</dbReference>
<sequence>MAGACGSLFPPREECIYTSCYCEENVWKLCEHVQSRYPDLIEDCYAVFISNQFKTVPLWMQKAAQSADVPVVWDYHVILIQKSNTGNAEVYDLDSVLEFPTPFLDYSSQTFRNEQLKQQYHRKFRVIRASEYLETFASDRSHMLKDGQWLAPPPIYPCIQTKESIMNLNDFISVNPSFGVGEVMTLQAFNFHFSCG</sequence>
<evidence type="ECO:0000313" key="11">
    <source>
        <dbReference type="RefSeq" id="XP_006815962.1"/>
    </source>
</evidence>
<evidence type="ECO:0000256" key="4">
    <source>
        <dbReference type="ARBA" id="ARBA00021247"/>
    </source>
</evidence>
<dbReference type="EC" id="3.5.1.122" evidence="3 8"/>
<dbReference type="RefSeq" id="XP_006815962.1">
    <property type="nucleotide sequence ID" value="XM_006815899.1"/>
</dbReference>
<evidence type="ECO:0000256" key="3">
    <source>
        <dbReference type="ARBA" id="ARBA00012718"/>
    </source>
</evidence>
<dbReference type="InterPro" id="IPR039733">
    <property type="entry name" value="NTAQ1"/>
</dbReference>
<gene>
    <name evidence="11" type="primary">LOC102802057</name>
</gene>
<accession>A0ABM0M7H1</accession>
<keyword evidence="5 8" id="KW-0378">Hydrolase</keyword>
<evidence type="ECO:0000256" key="8">
    <source>
        <dbReference type="RuleBase" id="RU367082"/>
    </source>
</evidence>
<evidence type="ECO:0000256" key="7">
    <source>
        <dbReference type="ARBA" id="ARBA00048768"/>
    </source>
</evidence>
<name>A0ABM0M7H1_SACKO</name>
<dbReference type="GeneID" id="102802057"/>
<comment type="subunit">
    <text evidence="2 8">Monomer.</text>
</comment>
<reference evidence="11" key="1">
    <citation type="submission" date="2025-08" db="UniProtKB">
        <authorList>
            <consortium name="RefSeq"/>
        </authorList>
    </citation>
    <scope>IDENTIFICATION</scope>
    <source>
        <tissue evidence="11">Testes</tissue>
    </source>
</reference>
<comment type="function">
    <text evidence="8">Mediates the side-chain deamidation of N-terminal glutamine residues to glutamate, an important step in N-end rule pathway of protein degradation. Conversion of the resulting N-terminal glutamine to glutamate renders the protein susceptible to arginylation, polyubiquitination and degradation as specified by the N-end rule. Does not act on substrates with internal or C-terminal glutamine and does not act on non-glutamine residues in any position.</text>
</comment>
<evidence type="ECO:0000256" key="6">
    <source>
        <dbReference type="ARBA" id="ARBA00029677"/>
    </source>
</evidence>
<dbReference type="InterPro" id="IPR023128">
    <property type="entry name" value="Prot_N_Gln_amidohydro_ab_roll"/>
</dbReference>
<dbReference type="Pfam" id="PF09764">
    <property type="entry name" value="Nt_Gln_amidase"/>
    <property type="match status" value="1"/>
</dbReference>
<evidence type="ECO:0000259" key="9">
    <source>
        <dbReference type="Pfam" id="PF09764"/>
    </source>
</evidence>
<evidence type="ECO:0000256" key="1">
    <source>
        <dbReference type="ARBA" id="ARBA00008985"/>
    </source>
</evidence>
<comment type="catalytic activity">
    <reaction evidence="7 8">
        <text>N-terminal L-glutaminyl-[protein] + H2O = N-terminal L-glutamyl-[protein] + NH4(+)</text>
        <dbReference type="Rhea" id="RHEA:50680"/>
        <dbReference type="Rhea" id="RHEA-COMP:12668"/>
        <dbReference type="Rhea" id="RHEA-COMP:12777"/>
        <dbReference type="ChEBI" id="CHEBI:15377"/>
        <dbReference type="ChEBI" id="CHEBI:28938"/>
        <dbReference type="ChEBI" id="CHEBI:64721"/>
        <dbReference type="ChEBI" id="CHEBI:64722"/>
        <dbReference type="EC" id="3.5.1.122"/>
    </reaction>
</comment>
<dbReference type="Proteomes" id="UP000694865">
    <property type="component" value="Unplaced"/>
</dbReference>
<feature type="domain" description="Protein N-terminal glutamine amidohydrolase alpha beta roll" evidence="9">
    <location>
        <begin position="17"/>
        <end position="190"/>
    </location>
</feature>
<dbReference type="PANTHER" id="PTHR13035">
    <property type="entry name" value="PROTEIN N-TERMINAL GLUTAMINE AMIDOHYDROLASE"/>
    <property type="match status" value="1"/>
</dbReference>
<organism evidence="10 11">
    <name type="scientific">Saccoglossus kowalevskii</name>
    <name type="common">Acorn worm</name>
    <dbReference type="NCBI Taxonomy" id="10224"/>
    <lineage>
        <taxon>Eukaryota</taxon>
        <taxon>Metazoa</taxon>
        <taxon>Hemichordata</taxon>
        <taxon>Enteropneusta</taxon>
        <taxon>Harrimaniidae</taxon>
        <taxon>Saccoglossus</taxon>
    </lineage>
</organism>
<evidence type="ECO:0000313" key="10">
    <source>
        <dbReference type="Proteomes" id="UP000694865"/>
    </source>
</evidence>
<protein>
    <recommendedName>
        <fullName evidence="4 8">Protein N-terminal glutamine amidohydrolase</fullName>
        <ecNumber evidence="3 8">3.5.1.122</ecNumber>
    </recommendedName>
    <alternativeName>
        <fullName evidence="6 8">Protein NH2-terminal glutamine deamidase</fullName>
    </alternativeName>
</protein>
<keyword evidence="10" id="KW-1185">Reference proteome</keyword>
<proteinExistence type="inferred from homology"/>
<comment type="similarity">
    <text evidence="1 8">Belongs to the NTAQ1 family.</text>
</comment>
<dbReference type="InterPro" id="IPR037132">
    <property type="entry name" value="N_Gln_amidohydro_ab_roll_sf"/>
</dbReference>
<evidence type="ECO:0000256" key="5">
    <source>
        <dbReference type="ARBA" id="ARBA00022801"/>
    </source>
</evidence>
<evidence type="ECO:0000256" key="2">
    <source>
        <dbReference type="ARBA" id="ARBA00011245"/>
    </source>
</evidence>
<dbReference type="Gene3D" id="3.10.620.10">
    <property type="entry name" value="Protein N-terminal glutamine amidohydrolase, alpha beta roll"/>
    <property type="match status" value="1"/>
</dbReference>